<dbReference type="AlphaFoldDB" id="A0A2S6IWA3"/>
<keyword evidence="10" id="KW-0067">ATP-binding</keyword>
<evidence type="ECO:0000256" key="7">
    <source>
        <dbReference type="ARBA" id="ARBA00022679"/>
    </source>
</evidence>
<dbReference type="GO" id="GO:0005978">
    <property type="term" value="P:glycogen biosynthetic process"/>
    <property type="evidence" value="ECO:0007669"/>
    <property type="project" value="UniProtKB-UniPathway"/>
</dbReference>
<dbReference type="EC" id="2.7.1.175" evidence="4"/>
<dbReference type="InterPro" id="IPR040999">
    <property type="entry name" value="Mak_N_cap"/>
</dbReference>
<evidence type="ECO:0000256" key="8">
    <source>
        <dbReference type="ARBA" id="ARBA00022741"/>
    </source>
</evidence>
<keyword evidence="7" id="KW-0808">Transferase</keyword>
<sequence>MTEQTSTSAIESTPSVVHAEGGSGRVGSGEVAGPGADALSGLLTGWLPRQRWFAHKGSAVSVTGIEVLPLPGPGSARVLLAFVTTSSGGAGESGPQVATYQVPLTVHPSPATGLESALVGEVASGDVTGWVYDGAHDAAFVHALLGLIADGGTAGAPEGTAVHGVRPAKGLPIPSDARSRVLRGEQSNTSIIVEADGATPLIAKVFRVLQAGDNPDVVVQGALADAGCTRVPAPAGWLAGGWSDAAAPGGRATGHLAFVTEFLAGSEDAWRVACAAVDADRDFTADARELGRATAEVHALLAAVLPTAHATAERLGALADDLAARVAWATSEVSELRRFGPGAREVADSVRAVRDAPDLQRVHGDYHLGQVLHTPGRGWVLLDFEGEPLRPLAERSGPEMALRDVAGMLRSFDYAGRHSAVGHDDPDLHARALAWTDASREAFLDGYSDVTGTDPRDIGTPSALLLRALELDKALYEVVYEARNRPDWLPIPLSAVERLLA</sequence>
<evidence type="ECO:0000256" key="10">
    <source>
        <dbReference type="ARBA" id="ARBA00022840"/>
    </source>
</evidence>
<evidence type="ECO:0000256" key="15">
    <source>
        <dbReference type="SAM" id="MobiDB-lite"/>
    </source>
</evidence>
<keyword evidence="8" id="KW-0547">Nucleotide-binding</keyword>
<evidence type="ECO:0000256" key="4">
    <source>
        <dbReference type="ARBA" id="ARBA00011962"/>
    </source>
</evidence>
<dbReference type="SUPFAM" id="SSF56112">
    <property type="entry name" value="Protein kinase-like (PK-like)"/>
    <property type="match status" value="1"/>
</dbReference>
<evidence type="ECO:0000256" key="2">
    <source>
        <dbReference type="ARBA" id="ARBA00006219"/>
    </source>
</evidence>
<dbReference type="GO" id="GO:0005524">
    <property type="term" value="F:ATP binding"/>
    <property type="evidence" value="ECO:0007669"/>
    <property type="project" value="UniProtKB-KW"/>
</dbReference>
<evidence type="ECO:0000256" key="13">
    <source>
        <dbReference type="ARBA" id="ARBA00031251"/>
    </source>
</evidence>
<evidence type="ECO:0000256" key="9">
    <source>
        <dbReference type="ARBA" id="ARBA00022777"/>
    </source>
</evidence>
<feature type="region of interest" description="Disordered" evidence="15">
    <location>
        <begin position="1"/>
        <end position="32"/>
    </location>
</feature>
<keyword evidence="18" id="KW-1185">Reference proteome</keyword>
<feature type="compositionally biased region" description="Polar residues" evidence="15">
    <location>
        <begin position="1"/>
        <end position="15"/>
    </location>
</feature>
<comment type="catalytic activity">
    <reaction evidence="14">
        <text>D-maltose + ATP = alpha-maltose 1-phosphate + ADP + H(+)</text>
        <dbReference type="Rhea" id="RHEA:31915"/>
        <dbReference type="ChEBI" id="CHEBI:15378"/>
        <dbReference type="ChEBI" id="CHEBI:17306"/>
        <dbReference type="ChEBI" id="CHEBI:30616"/>
        <dbReference type="ChEBI" id="CHEBI:63576"/>
        <dbReference type="ChEBI" id="CHEBI:456216"/>
        <dbReference type="EC" id="2.7.1.175"/>
    </reaction>
</comment>
<dbReference type="Proteomes" id="UP000239485">
    <property type="component" value="Unassembled WGS sequence"/>
</dbReference>
<evidence type="ECO:0000256" key="3">
    <source>
        <dbReference type="ARBA" id="ARBA00011245"/>
    </source>
</evidence>
<protein>
    <recommendedName>
        <fullName evidence="5">Maltokinase</fullName>
        <ecNumber evidence="4">2.7.1.175</ecNumber>
    </recommendedName>
    <alternativeName>
        <fullName evidence="13">Maltose-1-phosphate synthase</fullName>
    </alternativeName>
</protein>
<comment type="caution">
    <text evidence="17">The sequence shown here is derived from an EMBL/GenBank/DDBJ whole genome shotgun (WGS) entry which is preliminary data.</text>
</comment>
<keyword evidence="11" id="KW-0320">Glycogen biosynthesis</keyword>
<proteinExistence type="inferred from homology"/>
<keyword evidence="6" id="KW-0321">Glycogen metabolism</keyword>
<gene>
    <name evidence="17" type="ORF">CLV92_101336</name>
</gene>
<dbReference type="Gene3D" id="3.90.1200.10">
    <property type="match status" value="1"/>
</dbReference>
<dbReference type="UniPathway" id="UPA00164"/>
<evidence type="ECO:0000256" key="14">
    <source>
        <dbReference type="ARBA" id="ARBA00049067"/>
    </source>
</evidence>
<organism evidence="17 18">
    <name type="scientific">Kineococcus xinjiangensis</name>
    <dbReference type="NCBI Taxonomy" id="512762"/>
    <lineage>
        <taxon>Bacteria</taxon>
        <taxon>Bacillati</taxon>
        <taxon>Actinomycetota</taxon>
        <taxon>Actinomycetes</taxon>
        <taxon>Kineosporiales</taxon>
        <taxon>Kineosporiaceae</taxon>
        <taxon>Kineococcus</taxon>
    </lineage>
</organism>
<comment type="similarity">
    <text evidence="2">Belongs to the aminoglycoside phosphotransferase family.</text>
</comment>
<evidence type="ECO:0000256" key="1">
    <source>
        <dbReference type="ARBA" id="ARBA00004964"/>
    </source>
</evidence>
<feature type="compositionally biased region" description="Gly residues" evidence="15">
    <location>
        <begin position="21"/>
        <end position="32"/>
    </location>
</feature>
<keyword evidence="9" id="KW-0418">Kinase</keyword>
<evidence type="ECO:0000256" key="5">
    <source>
        <dbReference type="ARBA" id="ARBA00013882"/>
    </source>
</evidence>
<reference evidence="17 18" key="1">
    <citation type="submission" date="2018-02" db="EMBL/GenBank/DDBJ databases">
        <title>Genomic Encyclopedia of Archaeal and Bacterial Type Strains, Phase II (KMG-II): from individual species to whole genera.</title>
        <authorList>
            <person name="Goeker M."/>
        </authorList>
    </citation>
    <scope>NUCLEOTIDE SEQUENCE [LARGE SCALE GENOMIC DNA]</scope>
    <source>
        <strain evidence="17 18">DSM 22857</strain>
    </source>
</reference>
<evidence type="ECO:0000256" key="11">
    <source>
        <dbReference type="ARBA" id="ARBA00023056"/>
    </source>
</evidence>
<comment type="pathway">
    <text evidence="1">Glycan biosynthesis; glycogen biosynthesis.</text>
</comment>
<accession>A0A2S6IWA3</accession>
<keyword evidence="12" id="KW-0119">Carbohydrate metabolism</keyword>
<evidence type="ECO:0000256" key="6">
    <source>
        <dbReference type="ARBA" id="ARBA00022600"/>
    </source>
</evidence>
<dbReference type="RefSeq" id="WP_211290760.1">
    <property type="nucleotide sequence ID" value="NZ_PTJD01000001.1"/>
</dbReference>
<dbReference type="Pfam" id="PF18085">
    <property type="entry name" value="Mak_N_cap"/>
    <property type="match status" value="1"/>
</dbReference>
<name>A0A2S6IWA3_9ACTN</name>
<comment type="subunit">
    <text evidence="3">Monomer.</text>
</comment>
<dbReference type="InterPro" id="IPR011009">
    <property type="entry name" value="Kinase-like_dom_sf"/>
</dbReference>
<feature type="domain" description="Maltokinase N-terminal cap" evidence="16">
    <location>
        <begin position="46"/>
        <end position="137"/>
    </location>
</feature>
<evidence type="ECO:0000313" key="17">
    <source>
        <dbReference type="EMBL" id="PPK98637.1"/>
    </source>
</evidence>
<evidence type="ECO:0000259" key="16">
    <source>
        <dbReference type="Pfam" id="PF18085"/>
    </source>
</evidence>
<dbReference type="GO" id="GO:0016301">
    <property type="term" value="F:kinase activity"/>
    <property type="evidence" value="ECO:0007669"/>
    <property type="project" value="UniProtKB-KW"/>
</dbReference>
<evidence type="ECO:0000256" key="12">
    <source>
        <dbReference type="ARBA" id="ARBA00023277"/>
    </source>
</evidence>
<evidence type="ECO:0000313" key="18">
    <source>
        <dbReference type="Proteomes" id="UP000239485"/>
    </source>
</evidence>
<dbReference type="EMBL" id="PTJD01000001">
    <property type="protein sequence ID" value="PPK98637.1"/>
    <property type="molecule type" value="Genomic_DNA"/>
</dbReference>